<dbReference type="PANTHER" id="PTHR13593:SF140">
    <property type="entry name" value="PLC-LIKE PHOSPHODIESTERASE"/>
    <property type="match status" value="1"/>
</dbReference>
<evidence type="ECO:0008006" key="3">
    <source>
        <dbReference type="Google" id="ProtNLM"/>
    </source>
</evidence>
<dbReference type="Pfam" id="PF26146">
    <property type="entry name" value="PI-PLC_X"/>
    <property type="match status" value="1"/>
</dbReference>
<dbReference type="InterPro" id="IPR017946">
    <property type="entry name" value="PLC-like_Pdiesterase_TIM-brl"/>
</dbReference>
<reference evidence="2" key="1">
    <citation type="submission" date="2024-06" db="EMBL/GenBank/DDBJ databases">
        <title>Multi-omics analyses provide insights into the biosynthesis of the anticancer antibiotic pleurotin in Hohenbuehelia grisea.</title>
        <authorList>
            <person name="Weaver J.A."/>
            <person name="Alberti F."/>
        </authorList>
    </citation>
    <scope>NUCLEOTIDE SEQUENCE [LARGE SCALE GENOMIC DNA]</scope>
    <source>
        <strain evidence="2">T-177</strain>
    </source>
</reference>
<comment type="caution">
    <text evidence="1">The sequence shown here is derived from an EMBL/GenBank/DDBJ whole genome shotgun (WGS) entry which is preliminary data.</text>
</comment>
<dbReference type="SUPFAM" id="SSF51695">
    <property type="entry name" value="PLC-like phosphodiesterases"/>
    <property type="match status" value="1"/>
</dbReference>
<dbReference type="EMBL" id="JASNQZ010000014">
    <property type="protein sequence ID" value="KAL0948496.1"/>
    <property type="molecule type" value="Genomic_DNA"/>
</dbReference>
<organism evidence="1 2">
    <name type="scientific">Hohenbuehelia grisea</name>
    <dbReference type="NCBI Taxonomy" id="104357"/>
    <lineage>
        <taxon>Eukaryota</taxon>
        <taxon>Fungi</taxon>
        <taxon>Dikarya</taxon>
        <taxon>Basidiomycota</taxon>
        <taxon>Agaricomycotina</taxon>
        <taxon>Agaricomycetes</taxon>
        <taxon>Agaricomycetidae</taxon>
        <taxon>Agaricales</taxon>
        <taxon>Pleurotineae</taxon>
        <taxon>Pleurotaceae</taxon>
        <taxon>Hohenbuehelia</taxon>
    </lineage>
</organism>
<evidence type="ECO:0000313" key="2">
    <source>
        <dbReference type="Proteomes" id="UP001556367"/>
    </source>
</evidence>
<proteinExistence type="predicted"/>
<accession>A0ABR3IYR7</accession>
<dbReference type="Gene3D" id="3.20.20.190">
    <property type="entry name" value="Phosphatidylinositol (PI) phosphodiesterase"/>
    <property type="match status" value="1"/>
</dbReference>
<name>A0ABR3IYR7_9AGAR</name>
<sequence length="228" mass="24654">MGSSTFAIPLLFDGGTVLAYLRIVKAFLDANPHEVLTLLFTNPEGASITGSGRNTWEGVFRQAGLIPRIFNPPSFPLRRTEWPTLRTLVEMDQRLIVFLDSGADRTRIPWILPEFQVIWETPFSQTNSSFPCRVDRTSGPLSPGDQMYLINHSFNINIIPIAPGGVIISDPLQADGTNGAPSIIANIAECAPFAPTAGGQSVAPNFVLIDFVGRGEAFAAADWLNGVG</sequence>
<protein>
    <recommendedName>
        <fullName evidence="3">Peptidase A2 domain-containing protein</fullName>
    </recommendedName>
</protein>
<dbReference type="PANTHER" id="PTHR13593">
    <property type="match status" value="1"/>
</dbReference>
<dbReference type="Proteomes" id="UP001556367">
    <property type="component" value="Unassembled WGS sequence"/>
</dbReference>
<evidence type="ECO:0000313" key="1">
    <source>
        <dbReference type="EMBL" id="KAL0948496.1"/>
    </source>
</evidence>
<dbReference type="InterPro" id="IPR051057">
    <property type="entry name" value="PI-PLC_domain"/>
</dbReference>
<keyword evidence="2" id="KW-1185">Reference proteome</keyword>
<gene>
    <name evidence="1" type="ORF">HGRIS_011062</name>
</gene>